<feature type="domain" description="Enoyl reductase (ER)" evidence="1">
    <location>
        <begin position="13"/>
        <end position="337"/>
    </location>
</feature>
<sequence>MEQMKAVRVITAGSKAGAEIRDEPLPTPGRHEVLIRVHAASLNYRDTALLRGEYPAATKKGVVPVSDGAGEVVAAGKDVTRVKKGDRVTVSCFANWIGGPYNPDYRFNSVGFSIDGMLAEYALFYEDALVPIPDYMTYTEAASLPCAAVTAWTALNKIEPLQPGQTVLIQGTGGVSLFALQFAKIFGARVLAITSSDEKAAKLKELGADAVVNYSTCPDWDREILALTDGKGVDRVLDIAGEKTIVKSAASTKITGVVVVVGFASGFGGGFPPIDILVRTLTVTGSTIGSRMDFEAMLTAMERHKTRPVIDRVYPFAEYREAYRRLESGQHVGKIVIEVTH</sequence>
<dbReference type="OrthoDB" id="3509362at2759"/>
<dbReference type="Proteomes" id="UP000037505">
    <property type="component" value="Unassembled WGS sequence"/>
</dbReference>
<comment type="caution">
    <text evidence="2">The sequence shown here is derived from an EMBL/GenBank/DDBJ whole genome shotgun (WGS) entry which is preliminary data.</text>
</comment>
<dbReference type="EMBL" id="JNOM01000406">
    <property type="protein sequence ID" value="KNG81823.1"/>
    <property type="molecule type" value="Genomic_DNA"/>
</dbReference>
<dbReference type="PANTHER" id="PTHR45033">
    <property type="match status" value="1"/>
</dbReference>
<dbReference type="InterPro" id="IPR013149">
    <property type="entry name" value="ADH-like_C"/>
</dbReference>
<dbReference type="SMART" id="SM00829">
    <property type="entry name" value="PKS_ER"/>
    <property type="match status" value="1"/>
</dbReference>
<dbReference type="CDD" id="cd08276">
    <property type="entry name" value="MDR7"/>
    <property type="match status" value="1"/>
</dbReference>
<evidence type="ECO:0000259" key="1">
    <source>
        <dbReference type="SMART" id="SM00829"/>
    </source>
</evidence>
<dbReference type="SUPFAM" id="SSF50129">
    <property type="entry name" value="GroES-like"/>
    <property type="match status" value="1"/>
</dbReference>
<reference evidence="2 3" key="1">
    <citation type="submission" date="2014-06" db="EMBL/GenBank/DDBJ databases">
        <title>The Genome of the Aflatoxigenic Filamentous Fungus Aspergillus nomius.</title>
        <authorList>
            <person name="Moore M.G."/>
            <person name="Shannon B.M."/>
            <person name="Brian M.M."/>
        </authorList>
    </citation>
    <scope>NUCLEOTIDE SEQUENCE [LARGE SCALE GENOMIC DNA]</scope>
    <source>
        <strain evidence="2 3">NRRL 13137</strain>
    </source>
</reference>
<dbReference type="SUPFAM" id="SSF51735">
    <property type="entry name" value="NAD(P)-binding Rossmann-fold domains"/>
    <property type="match status" value="1"/>
</dbReference>
<dbReference type="InterPro" id="IPR011032">
    <property type="entry name" value="GroES-like_sf"/>
</dbReference>
<gene>
    <name evidence="2" type="ORF">ANOM_010267</name>
</gene>
<dbReference type="InterPro" id="IPR052711">
    <property type="entry name" value="Zinc_ADH-like"/>
</dbReference>
<accession>A0A0L1IRI6</accession>
<keyword evidence="3" id="KW-1185">Reference proteome</keyword>
<name>A0A0L1IRI6_ASPN3</name>
<evidence type="ECO:0000313" key="3">
    <source>
        <dbReference type="Proteomes" id="UP000037505"/>
    </source>
</evidence>
<organism evidence="2 3">
    <name type="scientific">Aspergillus nomiae NRRL (strain ATCC 15546 / NRRL 13137 / CBS 260.88 / M93)</name>
    <dbReference type="NCBI Taxonomy" id="1509407"/>
    <lineage>
        <taxon>Eukaryota</taxon>
        <taxon>Fungi</taxon>
        <taxon>Dikarya</taxon>
        <taxon>Ascomycota</taxon>
        <taxon>Pezizomycotina</taxon>
        <taxon>Eurotiomycetes</taxon>
        <taxon>Eurotiomycetidae</taxon>
        <taxon>Eurotiales</taxon>
        <taxon>Aspergillaceae</taxon>
        <taxon>Aspergillus</taxon>
        <taxon>Aspergillus subgen. Circumdati</taxon>
    </lineage>
</organism>
<dbReference type="Gene3D" id="3.40.50.720">
    <property type="entry name" value="NAD(P)-binding Rossmann-like Domain"/>
    <property type="match status" value="1"/>
</dbReference>
<dbReference type="Pfam" id="PF00107">
    <property type="entry name" value="ADH_zinc_N"/>
    <property type="match status" value="1"/>
</dbReference>
<dbReference type="AlphaFoldDB" id="A0A0L1IRI6"/>
<dbReference type="GO" id="GO:0016491">
    <property type="term" value="F:oxidoreductase activity"/>
    <property type="evidence" value="ECO:0007669"/>
    <property type="project" value="InterPro"/>
</dbReference>
<dbReference type="InterPro" id="IPR013154">
    <property type="entry name" value="ADH-like_N"/>
</dbReference>
<dbReference type="STRING" id="1509407.A0A0L1IRI6"/>
<dbReference type="RefSeq" id="XP_015402746.1">
    <property type="nucleotide sequence ID" value="XM_015555523.1"/>
</dbReference>
<proteinExistence type="predicted"/>
<dbReference type="PANTHER" id="PTHR45033:SF2">
    <property type="entry name" value="ZINC-TYPE ALCOHOL DEHYDROGENASE-LIKE PROTEIN C1773.06C"/>
    <property type="match status" value="1"/>
</dbReference>
<dbReference type="Gene3D" id="3.90.180.10">
    <property type="entry name" value="Medium-chain alcohol dehydrogenases, catalytic domain"/>
    <property type="match status" value="1"/>
</dbReference>
<protein>
    <submittedName>
        <fullName evidence="2">Zinc-type alcohol dehydrogenase-like protein</fullName>
    </submittedName>
</protein>
<evidence type="ECO:0000313" key="2">
    <source>
        <dbReference type="EMBL" id="KNG81823.1"/>
    </source>
</evidence>
<dbReference type="InterPro" id="IPR036291">
    <property type="entry name" value="NAD(P)-bd_dom_sf"/>
</dbReference>
<dbReference type="GeneID" id="26812071"/>
<dbReference type="Pfam" id="PF08240">
    <property type="entry name" value="ADH_N"/>
    <property type="match status" value="1"/>
</dbReference>
<dbReference type="InterPro" id="IPR020843">
    <property type="entry name" value="ER"/>
</dbReference>